<protein>
    <submittedName>
        <fullName evidence="2">Uncharacterized protein</fullName>
    </submittedName>
</protein>
<keyword evidence="3" id="KW-1185">Reference proteome</keyword>
<reference evidence="2" key="1">
    <citation type="submission" date="2020-03" db="EMBL/GenBank/DDBJ databases">
        <authorList>
            <person name="Weist P."/>
        </authorList>
    </citation>
    <scope>NUCLEOTIDE SEQUENCE</scope>
</reference>
<evidence type="ECO:0000313" key="3">
    <source>
        <dbReference type="Proteomes" id="UP001153269"/>
    </source>
</evidence>
<proteinExistence type="predicted"/>
<feature type="compositionally biased region" description="Pro residues" evidence="1">
    <location>
        <begin position="273"/>
        <end position="282"/>
    </location>
</feature>
<accession>A0A9N7UNF2</accession>
<feature type="compositionally biased region" description="Gly residues" evidence="1">
    <location>
        <begin position="116"/>
        <end position="127"/>
    </location>
</feature>
<feature type="region of interest" description="Disordered" evidence="1">
    <location>
        <begin position="271"/>
        <end position="324"/>
    </location>
</feature>
<evidence type="ECO:0000313" key="2">
    <source>
        <dbReference type="EMBL" id="CAB1433825.1"/>
    </source>
</evidence>
<sequence length="324" mass="35204">MFDTVCGDNVALEPHSCIPSALRQALRPGKLLRFTSLISEKHNLKWKEGEIPFSPLERRGHRSSCAVDEICFFSDRHFGSILLRCDHHLLSVTCAAIQTLSEGHTDGVVKDKAAPRGGGGEGPTGGRMDGEMDGWIVQNLPVREINRTVREILASAACANCNESSGALGYMALPSWTGPLVSMRKIASWRRCWGDICNCVSVFLMFPHLCINNTLLIIAREGGGGGAILSNRHLEINGRRELPPPSHPDKNDWRIFFLLFSLLSSPLLSSPLLSPPPPPPRPYALRYGTGTTMQGSSSPLSKPVIPYSTAQEAQKSSGSKASHA</sequence>
<gene>
    <name evidence="2" type="ORF">PLEPLA_LOCUS21916</name>
</gene>
<evidence type="ECO:0000256" key="1">
    <source>
        <dbReference type="SAM" id="MobiDB-lite"/>
    </source>
</evidence>
<feature type="compositionally biased region" description="Polar residues" evidence="1">
    <location>
        <begin position="289"/>
        <end position="300"/>
    </location>
</feature>
<organism evidence="2 3">
    <name type="scientific">Pleuronectes platessa</name>
    <name type="common">European plaice</name>
    <dbReference type="NCBI Taxonomy" id="8262"/>
    <lineage>
        <taxon>Eukaryota</taxon>
        <taxon>Metazoa</taxon>
        <taxon>Chordata</taxon>
        <taxon>Craniata</taxon>
        <taxon>Vertebrata</taxon>
        <taxon>Euteleostomi</taxon>
        <taxon>Actinopterygii</taxon>
        <taxon>Neopterygii</taxon>
        <taxon>Teleostei</taxon>
        <taxon>Neoteleostei</taxon>
        <taxon>Acanthomorphata</taxon>
        <taxon>Carangaria</taxon>
        <taxon>Pleuronectiformes</taxon>
        <taxon>Pleuronectoidei</taxon>
        <taxon>Pleuronectidae</taxon>
        <taxon>Pleuronectes</taxon>
    </lineage>
</organism>
<comment type="caution">
    <text evidence="2">The sequence shown here is derived from an EMBL/GenBank/DDBJ whole genome shotgun (WGS) entry which is preliminary data.</text>
</comment>
<dbReference type="Proteomes" id="UP001153269">
    <property type="component" value="Unassembled WGS sequence"/>
</dbReference>
<name>A0A9N7UNF2_PLEPL</name>
<dbReference type="EMBL" id="CADEAL010001602">
    <property type="protein sequence ID" value="CAB1433825.1"/>
    <property type="molecule type" value="Genomic_DNA"/>
</dbReference>
<dbReference type="AlphaFoldDB" id="A0A9N7UNF2"/>
<feature type="compositionally biased region" description="Polar residues" evidence="1">
    <location>
        <begin position="308"/>
        <end position="324"/>
    </location>
</feature>
<feature type="region of interest" description="Disordered" evidence="1">
    <location>
        <begin position="108"/>
        <end position="128"/>
    </location>
</feature>